<protein>
    <submittedName>
        <fullName evidence="6">LysR family transcriptional regulator</fullName>
    </submittedName>
</protein>
<name>A0A806XAG6_9ENTR</name>
<keyword evidence="3" id="KW-0238">DNA-binding</keyword>
<feature type="domain" description="HTH lysR-type" evidence="5">
    <location>
        <begin position="1"/>
        <end position="59"/>
    </location>
</feature>
<dbReference type="PROSITE" id="PS50931">
    <property type="entry name" value="HTH_LYSR"/>
    <property type="match status" value="1"/>
</dbReference>
<dbReference type="FunFam" id="1.10.10.10:FF:000001">
    <property type="entry name" value="LysR family transcriptional regulator"/>
    <property type="match status" value="1"/>
</dbReference>
<evidence type="ECO:0000313" key="7">
    <source>
        <dbReference type="Proteomes" id="UP000069162"/>
    </source>
</evidence>
<dbReference type="InterPro" id="IPR005119">
    <property type="entry name" value="LysR_subst-bd"/>
</dbReference>
<evidence type="ECO:0000256" key="4">
    <source>
        <dbReference type="ARBA" id="ARBA00023163"/>
    </source>
</evidence>
<evidence type="ECO:0000256" key="3">
    <source>
        <dbReference type="ARBA" id="ARBA00023125"/>
    </source>
</evidence>
<dbReference type="PANTHER" id="PTHR30537:SF5">
    <property type="entry name" value="HTH-TYPE TRANSCRIPTIONAL ACTIVATOR TTDR-RELATED"/>
    <property type="match status" value="1"/>
</dbReference>
<evidence type="ECO:0000313" key="6">
    <source>
        <dbReference type="EMBL" id="ALR75621.1"/>
    </source>
</evidence>
<comment type="similarity">
    <text evidence="1">Belongs to the LysR transcriptional regulatory family.</text>
</comment>
<dbReference type="Gene3D" id="1.10.10.10">
    <property type="entry name" value="Winged helix-like DNA-binding domain superfamily/Winged helix DNA-binding domain"/>
    <property type="match status" value="1"/>
</dbReference>
<dbReference type="AlphaFoldDB" id="A0A806XAG6"/>
<evidence type="ECO:0000256" key="2">
    <source>
        <dbReference type="ARBA" id="ARBA00023015"/>
    </source>
</evidence>
<dbReference type="KEGG" id="kle:AO703_04675"/>
<dbReference type="GO" id="GO:0043565">
    <property type="term" value="F:sequence-specific DNA binding"/>
    <property type="evidence" value="ECO:0007669"/>
    <property type="project" value="TreeGrafter"/>
</dbReference>
<dbReference type="GO" id="GO:0006351">
    <property type="term" value="P:DNA-templated transcription"/>
    <property type="evidence" value="ECO:0007669"/>
    <property type="project" value="TreeGrafter"/>
</dbReference>
<dbReference type="InterPro" id="IPR058163">
    <property type="entry name" value="LysR-type_TF_proteobact-type"/>
</dbReference>
<dbReference type="Gene3D" id="3.40.190.290">
    <property type="match status" value="1"/>
</dbReference>
<dbReference type="InterPro" id="IPR036390">
    <property type="entry name" value="WH_DNA-bd_sf"/>
</dbReference>
<dbReference type="EMBL" id="CP012871">
    <property type="protein sequence ID" value="ALR75621.1"/>
    <property type="molecule type" value="Genomic_DNA"/>
</dbReference>
<dbReference type="GO" id="GO:0003700">
    <property type="term" value="F:DNA-binding transcription factor activity"/>
    <property type="evidence" value="ECO:0007669"/>
    <property type="project" value="InterPro"/>
</dbReference>
<gene>
    <name evidence="6" type="ORF">AO703_04675</name>
</gene>
<dbReference type="Pfam" id="PF00126">
    <property type="entry name" value="HTH_1"/>
    <property type="match status" value="1"/>
</dbReference>
<dbReference type="Pfam" id="PF03466">
    <property type="entry name" value="LysR_substrate"/>
    <property type="match status" value="1"/>
</dbReference>
<dbReference type="InterPro" id="IPR000847">
    <property type="entry name" value="LysR_HTH_N"/>
</dbReference>
<keyword evidence="4" id="KW-0804">Transcription</keyword>
<dbReference type="Proteomes" id="UP000069162">
    <property type="component" value="Chromosome"/>
</dbReference>
<keyword evidence="2" id="KW-0805">Transcription regulation</keyword>
<organism evidence="6 7">
    <name type="scientific">[Enterobacter] lignolyticus</name>
    <dbReference type="NCBI Taxonomy" id="1334193"/>
    <lineage>
        <taxon>Bacteria</taxon>
        <taxon>Pseudomonadati</taxon>
        <taxon>Pseudomonadota</taxon>
        <taxon>Gammaproteobacteria</taxon>
        <taxon>Enterobacterales</taxon>
        <taxon>Enterobacteriaceae</taxon>
        <taxon>Pluralibacter</taxon>
    </lineage>
</organism>
<dbReference type="InterPro" id="IPR036388">
    <property type="entry name" value="WH-like_DNA-bd_sf"/>
</dbReference>
<dbReference type="RefSeq" id="WP_062740442.1">
    <property type="nucleotide sequence ID" value="NZ_CP012871.1"/>
</dbReference>
<dbReference type="SUPFAM" id="SSF53850">
    <property type="entry name" value="Periplasmic binding protein-like II"/>
    <property type="match status" value="1"/>
</dbReference>
<accession>A0A806XAG6</accession>
<reference evidence="7" key="1">
    <citation type="submission" date="2015-10" db="EMBL/GenBank/DDBJ databases">
        <title>Complete Genome Sequencing of Klebsiella sp. strain G5.</title>
        <authorList>
            <person name="Chan K.-G."/>
            <person name="Chen J.-W."/>
        </authorList>
    </citation>
    <scope>NUCLEOTIDE SEQUENCE [LARGE SCALE GENOMIC DNA]</scope>
    <source>
        <strain evidence="7">G5</strain>
    </source>
</reference>
<evidence type="ECO:0000256" key="1">
    <source>
        <dbReference type="ARBA" id="ARBA00009437"/>
    </source>
</evidence>
<dbReference type="OrthoDB" id="6428912at2"/>
<proteinExistence type="inferred from homology"/>
<dbReference type="PANTHER" id="PTHR30537">
    <property type="entry name" value="HTH-TYPE TRANSCRIPTIONAL REGULATOR"/>
    <property type="match status" value="1"/>
</dbReference>
<evidence type="ECO:0000259" key="5">
    <source>
        <dbReference type="PROSITE" id="PS50931"/>
    </source>
</evidence>
<sequence length="296" mass="33249">MDKLAGMEMFVRVVECGSFTAAADASDVSTTMVAKHIRTIEQRLGARLLHRTTRRQQLTEVGQLYYERCRRVLAEFSLAEHSAMELQSTPKGLVHMVAPVSFGSQVLVPELSAYMAQYPEVNITLTLDNRLPDLADGNVELGIHIGEVRQPNVVARPLRSYRRILAASPAYLRQHGTPEHPRELHDHSCLGIAYWAHQDRWELMGPNGEMFKAPIGGRFMSNQGSALRMAALHGCGIVLQPESVLMDDIAQGRLVRVLPAWSYKPTPMFLIYQQDSRPSAKLRSLIDFLMARFGER</sequence>
<dbReference type="SUPFAM" id="SSF46785">
    <property type="entry name" value="Winged helix' DNA-binding domain"/>
    <property type="match status" value="1"/>
</dbReference>